<organism evidence="7 8">
    <name type="scientific">Pollutimonas bauzanensis</name>
    <dbReference type="NCBI Taxonomy" id="658167"/>
    <lineage>
        <taxon>Bacteria</taxon>
        <taxon>Pseudomonadati</taxon>
        <taxon>Pseudomonadota</taxon>
        <taxon>Betaproteobacteria</taxon>
        <taxon>Burkholderiales</taxon>
        <taxon>Alcaligenaceae</taxon>
        <taxon>Pollutimonas</taxon>
    </lineage>
</organism>
<dbReference type="AlphaFoldDB" id="A0A1M5NHK6"/>
<dbReference type="SUPFAM" id="SSF51182">
    <property type="entry name" value="RmlC-like cupins"/>
    <property type="match status" value="1"/>
</dbReference>
<dbReference type="GO" id="GO:0043565">
    <property type="term" value="F:sequence-specific DNA binding"/>
    <property type="evidence" value="ECO:0007669"/>
    <property type="project" value="InterPro"/>
</dbReference>
<keyword evidence="4" id="KW-0010">Activator</keyword>
<dbReference type="OrthoDB" id="2536004at2"/>
<evidence type="ECO:0000256" key="2">
    <source>
        <dbReference type="ARBA" id="ARBA00023015"/>
    </source>
</evidence>
<dbReference type="RefSeq" id="WP_073101497.1">
    <property type="nucleotide sequence ID" value="NZ_FQXE01000001.1"/>
</dbReference>
<keyword evidence="1" id="KW-0678">Repressor</keyword>
<proteinExistence type="predicted"/>
<name>A0A1M5NHK6_9BURK</name>
<reference evidence="7 8" key="1">
    <citation type="submission" date="2016-11" db="EMBL/GenBank/DDBJ databases">
        <authorList>
            <person name="Jaros S."/>
            <person name="Januszkiewicz K."/>
            <person name="Wedrychowicz H."/>
        </authorList>
    </citation>
    <scope>NUCLEOTIDE SEQUENCE [LARGE SCALE GENOMIC DNA]</scope>
    <source>
        <strain evidence="7 8">CGMCC 1.10190</strain>
    </source>
</reference>
<dbReference type="Pfam" id="PF12833">
    <property type="entry name" value="HTH_18"/>
    <property type="match status" value="1"/>
</dbReference>
<evidence type="ECO:0000313" key="8">
    <source>
        <dbReference type="Proteomes" id="UP000184226"/>
    </source>
</evidence>
<evidence type="ECO:0000256" key="1">
    <source>
        <dbReference type="ARBA" id="ARBA00022491"/>
    </source>
</evidence>
<evidence type="ECO:0000256" key="3">
    <source>
        <dbReference type="ARBA" id="ARBA00023125"/>
    </source>
</evidence>
<dbReference type="InterPro" id="IPR020449">
    <property type="entry name" value="Tscrpt_reg_AraC-type_HTH"/>
</dbReference>
<dbReference type="InterPro" id="IPR011051">
    <property type="entry name" value="RmlC_Cupin_sf"/>
</dbReference>
<sequence>MRKIDQLEKTDRDVIALESIYPDGHVVATHTHRRVQLLYAVAGIVRLETQSGTWVVPPGFAIWIPAGMPHQLRTIKVKTHSLYFQSGAFMRPPSECQVIEVPPLLRELISAAIKVPLLYQQDSRDESLMKMLLQEARIQPAVPLHLPMPRDAQLAQLCHAFFDAPTQMSTPAEWAGQLHISTRTFYRRFLANTGMTFIAWRQQACVFVALSRLSLGESITGIALDMGYESPSSFSTMFKKSMGAAPSLYARKASI</sequence>
<dbReference type="EMBL" id="FQXE01000001">
    <property type="protein sequence ID" value="SHG88947.1"/>
    <property type="molecule type" value="Genomic_DNA"/>
</dbReference>
<gene>
    <name evidence="7" type="ORF">SAMN04488135_101529</name>
</gene>
<evidence type="ECO:0000256" key="4">
    <source>
        <dbReference type="ARBA" id="ARBA00023159"/>
    </source>
</evidence>
<keyword evidence="5" id="KW-0804">Transcription</keyword>
<feature type="domain" description="HTH araC/xylS-type" evidence="6">
    <location>
        <begin position="175"/>
        <end position="252"/>
    </location>
</feature>
<dbReference type="Proteomes" id="UP000184226">
    <property type="component" value="Unassembled WGS sequence"/>
</dbReference>
<evidence type="ECO:0000256" key="5">
    <source>
        <dbReference type="ARBA" id="ARBA00023163"/>
    </source>
</evidence>
<dbReference type="InterPro" id="IPR018060">
    <property type="entry name" value="HTH_AraC"/>
</dbReference>
<dbReference type="SMART" id="SM00342">
    <property type="entry name" value="HTH_ARAC"/>
    <property type="match status" value="1"/>
</dbReference>
<keyword evidence="3" id="KW-0238">DNA-binding</keyword>
<evidence type="ECO:0000313" key="7">
    <source>
        <dbReference type="EMBL" id="SHG88947.1"/>
    </source>
</evidence>
<dbReference type="FunFam" id="1.10.10.60:FF:000132">
    <property type="entry name" value="AraC family transcriptional regulator"/>
    <property type="match status" value="1"/>
</dbReference>
<dbReference type="Gene3D" id="2.60.120.10">
    <property type="entry name" value="Jelly Rolls"/>
    <property type="match status" value="1"/>
</dbReference>
<dbReference type="InterPro" id="IPR014710">
    <property type="entry name" value="RmlC-like_jellyroll"/>
</dbReference>
<dbReference type="CDD" id="cd06124">
    <property type="entry name" value="cupin_NimR-like_N"/>
    <property type="match status" value="1"/>
</dbReference>
<dbReference type="SUPFAM" id="SSF46689">
    <property type="entry name" value="Homeodomain-like"/>
    <property type="match status" value="1"/>
</dbReference>
<dbReference type="PANTHER" id="PTHR11019">
    <property type="entry name" value="HTH-TYPE TRANSCRIPTIONAL REGULATOR NIMR"/>
    <property type="match status" value="1"/>
</dbReference>
<protein>
    <submittedName>
        <fullName evidence="7">AraC-like ligand binding domain-containing protein</fullName>
    </submittedName>
</protein>
<dbReference type="PANTHER" id="PTHR11019:SF159">
    <property type="entry name" value="TRANSCRIPTIONAL REGULATOR-RELATED"/>
    <property type="match status" value="1"/>
</dbReference>
<dbReference type="STRING" id="658167.SAMN04488135_101529"/>
<dbReference type="InterPro" id="IPR009057">
    <property type="entry name" value="Homeodomain-like_sf"/>
</dbReference>
<dbReference type="PRINTS" id="PR00032">
    <property type="entry name" value="HTHARAC"/>
</dbReference>
<keyword evidence="8" id="KW-1185">Reference proteome</keyword>
<dbReference type="Gene3D" id="1.10.10.60">
    <property type="entry name" value="Homeodomain-like"/>
    <property type="match status" value="2"/>
</dbReference>
<dbReference type="PROSITE" id="PS01124">
    <property type="entry name" value="HTH_ARAC_FAMILY_2"/>
    <property type="match status" value="1"/>
</dbReference>
<keyword evidence="2" id="KW-0805">Transcription regulation</keyword>
<accession>A0A1M5NHK6</accession>
<evidence type="ECO:0000259" key="6">
    <source>
        <dbReference type="PROSITE" id="PS01124"/>
    </source>
</evidence>
<dbReference type="InterPro" id="IPR003313">
    <property type="entry name" value="AraC-bd"/>
</dbReference>
<dbReference type="GO" id="GO:0003700">
    <property type="term" value="F:DNA-binding transcription factor activity"/>
    <property type="evidence" value="ECO:0007669"/>
    <property type="project" value="InterPro"/>
</dbReference>
<dbReference type="Pfam" id="PF02311">
    <property type="entry name" value="AraC_binding"/>
    <property type="match status" value="1"/>
</dbReference>